<dbReference type="EMBL" id="HACA01018518">
    <property type="protein sequence ID" value="CDW35879.1"/>
    <property type="molecule type" value="Transcribed_RNA"/>
</dbReference>
<feature type="non-terminal residue" evidence="1">
    <location>
        <position position="1"/>
    </location>
</feature>
<organism evidence="1">
    <name type="scientific">Lepeophtheirus salmonis</name>
    <name type="common">Salmon louse</name>
    <name type="synonym">Caligus salmonis</name>
    <dbReference type="NCBI Taxonomy" id="72036"/>
    <lineage>
        <taxon>Eukaryota</taxon>
        <taxon>Metazoa</taxon>
        <taxon>Ecdysozoa</taxon>
        <taxon>Arthropoda</taxon>
        <taxon>Crustacea</taxon>
        <taxon>Multicrustacea</taxon>
        <taxon>Hexanauplia</taxon>
        <taxon>Copepoda</taxon>
        <taxon>Siphonostomatoida</taxon>
        <taxon>Caligidae</taxon>
        <taxon>Lepeophtheirus</taxon>
    </lineage>
</organism>
<sequence length="155" mass="17699">LNCLTVPCPKHLRTMSTAVTVESGLPSSIVKYLETRIKHLNSRDLNVNLIIDEIYSTKTAFTFIIKSVGGNYTDGVALTLVAKLNDEFLYSKYTLIMKIFYQIRLIVVAVLVDNLPVNRKFFTHFLCGDFNYSPTQHQQKSSSHLRPCTTFKKYL</sequence>
<dbReference type="AlphaFoldDB" id="A0A0K2UCB9"/>
<reference evidence="1" key="1">
    <citation type="submission" date="2014-05" db="EMBL/GenBank/DDBJ databases">
        <authorList>
            <person name="Chronopoulou M."/>
        </authorList>
    </citation>
    <scope>NUCLEOTIDE SEQUENCE</scope>
    <source>
        <tissue evidence="1">Whole organism</tissue>
    </source>
</reference>
<dbReference type="OrthoDB" id="6771146at2759"/>
<evidence type="ECO:0000313" key="1">
    <source>
        <dbReference type="EMBL" id="CDW35879.1"/>
    </source>
</evidence>
<protein>
    <submittedName>
        <fullName evidence="1">Uncharacterized protein</fullName>
    </submittedName>
</protein>
<name>A0A0K2UCB9_LEPSM</name>
<proteinExistence type="predicted"/>
<accession>A0A0K2UCB9</accession>